<comment type="caution">
    <text evidence="1">The sequence shown here is derived from an EMBL/GenBank/DDBJ whole genome shotgun (WGS) entry which is preliminary data.</text>
</comment>
<reference evidence="1 2" key="1">
    <citation type="submission" date="2020-08" db="EMBL/GenBank/DDBJ databases">
        <title>Sequencing the genomes of 1000 actinobacteria strains.</title>
        <authorList>
            <person name="Klenk H.-P."/>
        </authorList>
    </citation>
    <scope>NUCLEOTIDE SEQUENCE [LARGE SCALE GENOMIC DNA]</scope>
    <source>
        <strain evidence="1 2">DSM 19600</strain>
    </source>
</reference>
<evidence type="ECO:0000313" key="2">
    <source>
        <dbReference type="Proteomes" id="UP000549113"/>
    </source>
</evidence>
<evidence type="ECO:0000313" key="1">
    <source>
        <dbReference type="EMBL" id="MBB4140248.1"/>
    </source>
</evidence>
<dbReference type="EMBL" id="JACIFH010000001">
    <property type="protein sequence ID" value="MBB4140248.1"/>
    <property type="molecule type" value="Genomic_DNA"/>
</dbReference>
<keyword evidence="2" id="KW-1185">Reference proteome</keyword>
<organism evidence="1 2">
    <name type="scientific">Microbacterium invictum</name>
    <dbReference type="NCBI Taxonomy" id="515415"/>
    <lineage>
        <taxon>Bacteria</taxon>
        <taxon>Bacillati</taxon>
        <taxon>Actinomycetota</taxon>
        <taxon>Actinomycetes</taxon>
        <taxon>Micrococcales</taxon>
        <taxon>Microbacteriaceae</taxon>
        <taxon>Microbacterium</taxon>
    </lineage>
</organism>
<sequence>MIVVSCLLDREAFPWQAYWYRARVQEHLRATVDDRFRLWFIDNALHGDDDPQEFPDRTVAYLGALETALRQLVAWVERDEDPTPTSVYRVSDGQIVLPASVEARGGVQPVATLTINGRNHAIVRTGESFDIHLDVEAPAGGIVVEVRPDFTGSGRLGDPIALEPAPSLAIDQQLVLDEPGTYLLSARVAAQTEADPISPHARVQNIARARLTVTD</sequence>
<name>A0AA40SPX7_9MICO</name>
<dbReference type="Proteomes" id="UP000549113">
    <property type="component" value="Unassembled WGS sequence"/>
</dbReference>
<accession>A0AA40SPX7</accession>
<dbReference type="AlphaFoldDB" id="A0AA40SPX7"/>
<gene>
    <name evidence="1" type="ORF">BKA10_002042</name>
</gene>
<dbReference type="RefSeq" id="WP_183499810.1">
    <property type="nucleotide sequence ID" value="NZ_BAABCO010000002.1"/>
</dbReference>
<proteinExistence type="predicted"/>
<protein>
    <submittedName>
        <fullName evidence="1">Uncharacterized protein</fullName>
    </submittedName>
</protein>